<accession>A0A8I6R7M9</accession>
<dbReference type="KEGG" id="clec:106661636"/>
<dbReference type="PANTHER" id="PTHR18849">
    <property type="entry name" value="LEUCINE RICH REPEAT PROTEIN"/>
    <property type="match status" value="1"/>
</dbReference>
<dbReference type="Proteomes" id="UP000494040">
    <property type="component" value="Unassembled WGS sequence"/>
</dbReference>
<proteinExistence type="predicted"/>
<keyword evidence="2" id="KW-0677">Repeat</keyword>
<dbReference type="Pfam" id="PF12799">
    <property type="entry name" value="LRR_4"/>
    <property type="match status" value="1"/>
</dbReference>
<sequence>MVTYAPSDISFVVDSMASDHSILKGAKKGLLKKVGIQPAVKVESTEKIDERPKKGLQWNISPMTWTQELRQMREEKLRRRAEAPGSTMLLSIPKDRFHHWHFRYEDMSYHPYGLDLSHMKVQDIRVIVSLKHLSMLDLSYNDMKNDSLAILEELKYLNYINLDHNQLISMDIPGSSNIRWFSMRNNDMVWIEPFTMPMLEYIHLDNNYIRNLENFDIENTPLIRLLSVKGNRLIVIKDSKLSPSLRYLYLGNNKIRNCEGLNHLVNLRVLHLRSNKIKKVKTITSEFRNLCYLNLRDNYIANVRQFRKLKPLPNLRILVTTGCPFEKDNPEKARLGVIYYLPNLKRLNKKDVTDSERETSKSLSDELDPEGDSSEDDVPEDAVEYTDHPIDPDEEKALKNTAEESTPQPPPPSTPTETASSTGESQSFTGSTP</sequence>
<dbReference type="InterPro" id="IPR025875">
    <property type="entry name" value="Leu-rich_rpt_4"/>
</dbReference>
<dbReference type="SUPFAM" id="SSF52058">
    <property type="entry name" value="L domain-like"/>
    <property type="match status" value="1"/>
</dbReference>
<dbReference type="Gene3D" id="3.80.10.10">
    <property type="entry name" value="Ribonuclease Inhibitor"/>
    <property type="match status" value="2"/>
</dbReference>
<protein>
    <submittedName>
        <fullName evidence="4">Uncharacterized protein</fullName>
    </submittedName>
</protein>
<feature type="compositionally biased region" description="Acidic residues" evidence="3">
    <location>
        <begin position="365"/>
        <end position="384"/>
    </location>
</feature>
<evidence type="ECO:0000256" key="1">
    <source>
        <dbReference type="ARBA" id="ARBA00022614"/>
    </source>
</evidence>
<dbReference type="EnsemblMetazoa" id="XM_014385168.1">
    <property type="protein sequence ID" value="XP_014240654.1"/>
    <property type="gene ID" value="LOC106661636"/>
</dbReference>
<dbReference type="OrthoDB" id="271226at2759"/>
<keyword evidence="1" id="KW-0433">Leucine-rich repeat</keyword>
<evidence type="ECO:0000313" key="4">
    <source>
        <dbReference type="EnsemblMetazoa" id="XP_014240654.1"/>
    </source>
</evidence>
<evidence type="ECO:0000256" key="2">
    <source>
        <dbReference type="ARBA" id="ARBA00022737"/>
    </source>
</evidence>
<dbReference type="PANTHER" id="PTHR18849:SF3">
    <property type="entry name" value="LEUCINE RICH REPEAT CONTAINING 23"/>
    <property type="match status" value="1"/>
</dbReference>
<dbReference type="RefSeq" id="XP_014240654.1">
    <property type="nucleotide sequence ID" value="XM_014385168.1"/>
</dbReference>
<organism evidence="4 5">
    <name type="scientific">Cimex lectularius</name>
    <name type="common">Bed bug</name>
    <name type="synonym">Acanthia lectularia</name>
    <dbReference type="NCBI Taxonomy" id="79782"/>
    <lineage>
        <taxon>Eukaryota</taxon>
        <taxon>Metazoa</taxon>
        <taxon>Ecdysozoa</taxon>
        <taxon>Arthropoda</taxon>
        <taxon>Hexapoda</taxon>
        <taxon>Insecta</taxon>
        <taxon>Pterygota</taxon>
        <taxon>Neoptera</taxon>
        <taxon>Paraneoptera</taxon>
        <taxon>Hemiptera</taxon>
        <taxon>Heteroptera</taxon>
        <taxon>Panheteroptera</taxon>
        <taxon>Cimicomorpha</taxon>
        <taxon>Cimicidae</taxon>
        <taxon>Cimex</taxon>
    </lineage>
</organism>
<dbReference type="PROSITE" id="PS51450">
    <property type="entry name" value="LRR"/>
    <property type="match status" value="3"/>
</dbReference>
<feature type="compositionally biased region" description="Low complexity" evidence="3">
    <location>
        <begin position="415"/>
        <end position="425"/>
    </location>
</feature>
<feature type="region of interest" description="Disordered" evidence="3">
    <location>
        <begin position="350"/>
        <end position="433"/>
    </location>
</feature>
<dbReference type="InterPro" id="IPR001611">
    <property type="entry name" value="Leu-rich_rpt"/>
</dbReference>
<dbReference type="AlphaFoldDB" id="A0A8I6R7M9"/>
<dbReference type="InterPro" id="IPR032675">
    <property type="entry name" value="LRR_dom_sf"/>
</dbReference>
<reference evidence="4" key="1">
    <citation type="submission" date="2022-01" db="UniProtKB">
        <authorList>
            <consortium name="EnsemblMetazoa"/>
        </authorList>
    </citation>
    <scope>IDENTIFICATION</scope>
</reference>
<feature type="compositionally biased region" description="Basic and acidic residues" evidence="3">
    <location>
        <begin position="350"/>
        <end position="364"/>
    </location>
</feature>
<keyword evidence="5" id="KW-1185">Reference proteome</keyword>
<dbReference type="GeneID" id="106661636"/>
<evidence type="ECO:0000256" key="3">
    <source>
        <dbReference type="SAM" id="MobiDB-lite"/>
    </source>
</evidence>
<dbReference type="OMA" id="NDMKNDS"/>
<evidence type="ECO:0000313" key="5">
    <source>
        <dbReference type="Proteomes" id="UP000494040"/>
    </source>
</evidence>
<dbReference type="SMART" id="SM00365">
    <property type="entry name" value="LRR_SD22"/>
    <property type="match status" value="2"/>
</dbReference>
<name>A0A8I6R7M9_CIMLE</name>
<feature type="compositionally biased region" description="Basic and acidic residues" evidence="3">
    <location>
        <begin position="385"/>
        <end position="402"/>
    </location>
</feature>